<accession>A0A9N9LW91</accession>
<reference evidence="2" key="1">
    <citation type="submission" date="2021-07" db="EMBL/GenBank/DDBJ databases">
        <authorList>
            <person name="Durling M."/>
        </authorList>
    </citation>
    <scope>NUCLEOTIDE SEQUENCE</scope>
</reference>
<dbReference type="AlphaFoldDB" id="A0A9N9LW91"/>
<evidence type="ECO:0000256" key="1">
    <source>
        <dbReference type="SAM" id="SignalP"/>
    </source>
</evidence>
<name>A0A9N9LW91_9HELO</name>
<feature type="signal peptide" evidence="1">
    <location>
        <begin position="1"/>
        <end position="16"/>
    </location>
</feature>
<dbReference type="EMBL" id="CAJVRM010000562">
    <property type="protein sequence ID" value="CAG8982058.1"/>
    <property type="molecule type" value="Genomic_DNA"/>
</dbReference>
<evidence type="ECO:0000313" key="3">
    <source>
        <dbReference type="Proteomes" id="UP000701801"/>
    </source>
</evidence>
<evidence type="ECO:0000313" key="2">
    <source>
        <dbReference type="EMBL" id="CAG8982058.1"/>
    </source>
</evidence>
<sequence>MKPIVILTLGITVVVAQVRTNPWYCNGGTEGNGGCEANGGHTYCCYNRPGIKGFGTPRTTTAFSENLAGETTCTSENTKGQIKCAP</sequence>
<keyword evidence="3" id="KW-1185">Reference proteome</keyword>
<organism evidence="2 3">
    <name type="scientific">Hymenoscyphus albidus</name>
    <dbReference type="NCBI Taxonomy" id="595503"/>
    <lineage>
        <taxon>Eukaryota</taxon>
        <taxon>Fungi</taxon>
        <taxon>Dikarya</taxon>
        <taxon>Ascomycota</taxon>
        <taxon>Pezizomycotina</taxon>
        <taxon>Leotiomycetes</taxon>
        <taxon>Helotiales</taxon>
        <taxon>Helotiaceae</taxon>
        <taxon>Hymenoscyphus</taxon>
    </lineage>
</organism>
<proteinExistence type="predicted"/>
<dbReference type="Proteomes" id="UP000701801">
    <property type="component" value="Unassembled WGS sequence"/>
</dbReference>
<comment type="caution">
    <text evidence="2">The sequence shown here is derived from an EMBL/GenBank/DDBJ whole genome shotgun (WGS) entry which is preliminary data.</text>
</comment>
<feature type="chain" id="PRO_5040374895" evidence="1">
    <location>
        <begin position="17"/>
        <end position="86"/>
    </location>
</feature>
<gene>
    <name evidence="2" type="ORF">HYALB_00008785</name>
</gene>
<protein>
    <submittedName>
        <fullName evidence="2">Uncharacterized protein</fullName>
    </submittedName>
</protein>
<keyword evidence="1" id="KW-0732">Signal</keyword>